<evidence type="ECO:0000256" key="9">
    <source>
        <dbReference type="PIRSR" id="PIRSR634598-1"/>
    </source>
</evidence>
<evidence type="ECO:0000256" key="11">
    <source>
        <dbReference type="SAM" id="MobiDB-lite"/>
    </source>
</evidence>
<evidence type="ECO:0000256" key="7">
    <source>
        <dbReference type="ARBA" id="ARBA00022842"/>
    </source>
</evidence>
<dbReference type="InterPro" id="IPR034593">
    <property type="entry name" value="DgoD-like"/>
</dbReference>
<dbReference type="PANTHER" id="PTHR48080">
    <property type="entry name" value="D-GALACTONATE DEHYDRATASE-RELATED"/>
    <property type="match status" value="1"/>
</dbReference>
<evidence type="ECO:0000256" key="3">
    <source>
        <dbReference type="ARBA" id="ARBA00005183"/>
    </source>
</evidence>
<feature type="binding site" evidence="10">
    <location>
        <begin position="228"/>
        <end position="230"/>
    </location>
    <ligand>
        <name>substrate</name>
    </ligand>
</feature>
<dbReference type="SFLD" id="SFLDS00001">
    <property type="entry name" value="Enolase"/>
    <property type="match status" value="1"/>
</dbReference>
<dbReference type="AlphaFoldDB" id="Q82BX3"/>
<evidence type="ECO:0000256" key="8">
    <source>
        <dbReference type="ARBA" id="ARBA00023239"/>
    </source>
</evidence>
<comment type="pathway">
    <text evidence="3">Carbohydrate acid metabolism; D-glucarate degradation; 2,5-dioxopentanoate from D-glucarate: step 1/2.</text>
</comment>
<feature type="binding site" evidence="10">
    <location>
        <position position="153"/>
    </location>
    <ligand>
        <name>substrate</name>
    </ligand>
</feature>
<reference evidence="13 14" key="2">
    <citation type="journal article" date="2003" name="Nat. Biotechnol.">
        <title>Complete genome sequence and comparative analysis of the industrial microorganism Streptomyces avermitilis.</title>
        <authorList>
            <person name="Ikeda H."/>
            <person name="Ishikawa J."/>
            <person name="Hanamoto A."/>
            <person name="Shinose M."/>
            <person name="Kikuchi H."/>
            <person name="Shiba T."/>
            <person name="Sakaki Y."/>
            <person name="Hattori M."/>
            <person name="Omura S."/>
        </authorList>
    </citation>
    <scope>NUCLEOTIDE SEQUENCE [LARGE SCALE GENOMIC DNA]</scope>
    <source>
        <strain evidence="14">ATCC 31267 / DSM 46492 / JCM 5070 / NBRC 14893 / NCIMB 12804 / NRRL 8165 / MA-4680</strain>
    </source>
</reference>
<feature type="compositionally biased region" description="Low complexity" evidence="11">
    <location>
        <begin position="473"/>
        <end position="482"/>
    </location>
</feature>
<keyword evidence="6" id="KW-0479">Metal-binding</keyword>
<name>Q82BX3_STRAW</name>
<sequence length="528" mass="56102">MTRDLTITEVRLTPILVADPPLLNTQGVHQPYTPRLIVEVVTADGLTGVGETYGDGKYLELARPFADKVIGRQVSDLNGLFTVADEVAVDQARVDHQVDVGGLRGVQTADKLRLSVVSGFEVACLDALGKSLGLPVHALLGGRVRDAVEYSAYLFYKWAGHPEGVACEKDDWGAAVDPAGVVEQARKFTERYGFTSFKLKGGVFPPEEEIAAVRALAEAFPGQPLRLDPNGAWSVRTSLKVAEELGDVLEYLEDPALGTPAMAEVAAGTSVPLATNMCVTTFAEIKEAFTRDAVQVVLSDHHYWGGLRNTRELAAVCRTFGVGVSMHSNTHLGISLAAMTHVASTVPNLHHACDSHYPWQSEDVLTERLTFEGGKLAVSDAPGLGVELDRDRLEFLHRRWLDDDGSLRDRDDAAAMRVADPGWVTPAVPRWYGAAGCGLRAEGLPVARGRWFLGAVDPGAGGPVPGGQRTPCPGARGPTEPAARPRPPGPAGASAPSAPRDGTGVTGAAPRGVWCTLAWIRTTPGSAP</sequence>
<protein>
    <recommendedName>
        <fullName evidence="5">glucarate dehydratase</fullName>
        <ecNumber evidence="5">4.2.1.40</ecNumber>
    </recommendedName>
</protein>
<feature type="region of interest" description="Disordered" evidence="11">
    <location>
        <begin position="458"/>
        <end position="509"/>
    </location>
</feature>
<accession>Q82BX3</accession>
<comment type="catalytic activity">
    <reaction evidence="1">
        <text>D-glucarate = 5-dehydro-4-deoxy-D-glucarate + H2O</text>
        <dbReference type="Rhea" id="RHEA:14573"/>
        <dbReference type="ChEBI" id="CHEBI:15377"/>
        <dbReference type="ChEBI" id="CHEBI:30612"/>
        <dbReference type="ChEBI" id="CHEBI:42819"/>
        <dbReference type="EC" id="4.2.1.40"/>
    </reaction>
</comment>
<dbReference type="KEGG" id="sma:SAVERM_5581"/>
<feature type="domain" description="Mandelate racemase/muconate lactonizing enzyme C-terminal" evidence="12">
    <location>
        <begin position="178"/>
        <end position="272"/>
    </location>
</feature>
<keyword evidence="8" id="KW-0456">Lyase</keyword>
<feature type="compositionally biased region" description="Low complexity" evidence="11">
    <location>
        <begin position="491"/>
        <end position="500"/>
    </location>
</feature>
<dbReference type="GO" id="GO:0046872">
    <property type="term" value="F:metal ion binding"/>
    <property type="evidence" value="ECO:0007669"/>
    <property type="project" value="UniProtKB-KW"/>
</dbReference>
<evidence type="ECO:0000256" key="10">
    <source>
        <dbReference type="PIRSR" id="PIRSR634598-2"/>
    </source>
</evidence>
<evidence type="ECO:0000313" key="14">
    <source>
        <dbReference type="Proteomes" id="UP000000428"/>
    </source>
</evidence>
<dbReference type="SUPFAM" id="SSF54826">
    <property type="entry name" value="Enolase N-terminal domain-like"/>
    <property type="match status" value="1"/>
</dbReference>
<feature type="active site" description="Proton acceptor" evidence="9">
    <location>
        <position position="200"/>
    </location>
</feature>
<dbReference type="PANTHER" id="PTHR48080:SF4">
    <property type="entry name" value="GLUCARATE DEHYDRATASE"/>
    <property type="match status" value="1"/>
</dbReference>
<dbReference type="InterPro" id="IPR029017">
    <property type="entry name" value="Enolase-like_N"/>
</dbReference>
<feature type="binding site" evidence="10">
    <location>
        <position position="108"/>
    </location>
    <ligand>
        <name>substrate</name>
    </ligand>
</feature>
<dbReference type="Proteomes" id="UP000000428">
    <property type="component" value="Chromosome"/>
</dbReference>
<dbReference type="GO" id="GO:0008872">
    <property type="term" value="F:glucarate dehydratase activity"/>
    <property type="evidence" value="ECO:0007669"/>
    <property type="project" value="UniProtKB-EC"/>
</dbReference>
<proteinExistence type="inferred from homology"/>
<reference evidence="13 14" key="1">
    <citation type="journal article" date="2001" name="Proc. Natl. Acad. Sci. U.S.A.">
        <title>Genome sequence of an industrial microorganism Streptomyces avermitilis: deducing the ability of producing secondary metabolites.</title>
        <authorList>
            <person name="Omura S."/>
            <person name="Ikeda H."/>
            <person name="Ishikawa J."/>
            <person name="Hanamoto A."/>
            <person name="Takahashi C."/>
            <person name="Shinose M."/>
            <person name="Takahashi Y."/>
            <person name="Horikawa H."/>
            <person name="Nakazawa H."/>
            <person name="Osonoe T."/>
            <person name="Kikuchi H."/>
            <person name="Shiba T."/>
            <person name="Sakaki Y."/>
            <person name="Hattori M."/>
        </authorList>
    </citation>
    <scope>NUCLEOTIDE SEQUENCE [LARGE SCALE GENOMIC DNA]</scope>
    <source>
        <strain evidence="14">ATCC 31267 / DSM 46492 / JCM 5070 / NBRC 14893 / NCIMB 12804 / NRRL 8165 / MA-4680</strain>
    </source>
</reference>
<evidence type="ECO:0000256" key="5">
    <source>
        <dbReference type="ARBA" id="ARBA00011973"/>
    </source>
</evidence>
<dbReference type="SMART" id="SM00922">
    <property type="entry name" value="MR_MLE"/>
    <property type="match status" value="1"/>
</dbReference>
<dbReference type="CDD" id="cd03323">
    <property type="entry name" value="D-glucarate_dehydratase"/>
    <property type="match status" value="1"/>
</dbReference>
<dbReference type="Pfam" id="PF02746">
    <property type="entry name" value="MR_MLE_N"/>
    <property type="match status" value="1"/>
</dbReference>
<evidence type="ECO:0000313" key="13">
    <source>
        <dbReference type="EMBL" id="BAC73293.1"/>
    </source>
</evidence>
<feature type="binding site" evidence="10">
    <location>
        <position position="276"/>
    </location>
    <ligand>
        <name>substrate</name>
    </ligand>
</feature>
<feature type="active site" description="Proton acceptor" evidence="9">
    <location>
        <position position="327"/>
    </location>
</feature>
<dbReference type="Gene3D" id="3.30.390.10">
    <property type="entry name" value="Enolase-like, N-terminal domain"/>
    <property type="match status" value="1"/>
</dbReference>
<dbReference type="SUPFAM" id="SSF51604">
    <property type="entry name" value="Enolase C-terminal domain-like"/>
    <property type="match status" value="1"/>
</dbReference>
<dbReference type="HOGENOM" id="CLU_030273_9_0_11"/>
<reference evidence="13 14" key="3">
    <citation type="journal article" date="2014" name="J. Ind. Microbiol. Biotechnol.">
        <title>Genome mining of the Streptomyces avermitilis genome and development of genome-minimized hosts for heterologous expression of biosynthetic gene clusters.</title>
        <authorList>
            <person name="Ikeda H."/>
            <person name="Shin-ya K."/>
            <person name="Omura S."/>
        </authorList>
    </citation>
    <scope>NUCLEOTIDE SEQUENCE [LARGE SCALE GENOMIC DNA]</scope>
    <source>
        <strain evidence="14">ATCC 31267 / DSM 46492 / JCM 5070 / NBRC 14893 / NCIMB 12804 / NRRL 8165 / MA-4680</strain>
    </source>
</reference>
<dbReference type="EMBL" id="BA000030">
    <property type="protein sequence ID" value="BAC73293.1"/>
    <property type="molecule type" value="Genomic_DNA"/>
</dbReference>
<dbReference type="InterPro" id="IPR013341">
    <property type="entry name" value="Mandelate_racemase_N_dom"/>
</dbReference>
<evidence type="ECO:0000256" key="2">
    <source>
        <dbReference type="ARBA" id="ARBA00001946"/>
    </source>
</evidence>
<dbReference type="InterPro" id="IPR013342">
    <property type="entry name" value="Mandelate_racemase_C"/>
</dbReference>
<organism evidence="13 14">
    <name type="scientific">Streptomyces avermitilis (strain ATCC 31267 / DSM 46492 / JCM 5070 / NBRC 14893 / NCIMB 12804 / NRRL 8165 / MA-4680)</name>
    <dbReference type="NCBI Taxonomy" id="227882"/>
    <lineage>
        <taxon>Bacteria</taxon>
        <taxon>Bacillati</taxon>
        <taxon>Actinomycetota</taxon>
        <taxon>Actinomycetes</taxon>
        <taxon>Kitasatosporales</taxon>
        <taxon>Streptomycetaceae</taxon>
        <taxon>Streptomyces</taxon>
    </lineage>
</organism>
<dbReference type="Pfam" id="PF13378">
    <property type="entry name" value="MR_MLE_C"/>
    <property type="match status" value="1"/>
</dbReference>
<dbReference type="InterPro" id="IPR036849">
    <property type="entry name" value="Enolase-like_C_sf"/>
</dbReference>
<dbReference type="SFLD" id="SFLDG00055">
    <property type="entry name" value="glucarate_dehydratase"/>
    <property type="match status" value="1"/>
</dbReference>
<feature type="binding site" evidence="10">
    <location>
        <position position="198"/>
    </location>
    <ligand>
        <name>substrate</name>
    </ligand>
</feature>
<dbReference type="EC" id="4.2.1.40" evidence="5"/>
<evidence type="ECO:0000256" key="1">
    <source>
        <dbReference type="ARBA" id="ARBA00001426"/>
    </source>
</evidence>
<gene>
    <name evidence="13" type="primary">gudD</name>
    <name evidence="13" type="ORF">SAVERM_5581</name>
</gene>
<dbReference type="InterPro" id="IPR029065">
    <property type="entry name" value="Enolase_C-like"/>
</dbReference>
<dbReference type="InterPro" id="IPR034598">
    <property type="entry name" value="GlucD-like"/>
</dbReference>
<evidence type="ECO:0000259" key="12">
    <source>
        <dbReference type="SMART" id="SM00922"/>
    </source>
</evidence>
<feature type="binding site" evidence="10">
    <location>
        <position position="356"/>
    </location>
    <ligand>
        <name>substrate</name>
    </ligand>
</feature>
<evidence type="ECO:0000256" key="4">
    <source>
        <dbReference type="ARBA" id="ARBA00009938"/>
    </source>
</evidence>
<keyword evidence="7" id="KW-0460">Magnesium</keyword>
<feature type="binding site" evidence="10">
    <location>
        <position position="29"/>
    </location>
    <ligand>
        <name>substrate</name>
    </ligand>
</feature>
<dbReference type="Gene3D" id="3.20.20.120">
    <property type="entry name" value="Enolase-like C-terminal domain"/>
    <property type="match status" value="1"/>
</dbReference>
<feature type="binding site" evidence="10">
    <location>
        <begin position="327"/>
        <end position="329"/>
    </location>
    <ligand>
        <name>substrate</name>
    </ligand>
</feature>
<evidence type="ECO:0000256" key="6">
    <source>
        <dbReference type="ARBA" id="ARBA00022723"/>
    </source>
</evidence>
<feature type="binding site" evidence="10">
    <location>
        <position position="410"/>
    </location>
    <ligand>
        <name>substrate</name>
    </ligand>
</feature>
<comment type="cofactor">
    <cofactor evidence="2">
        <name>Mg(2+)</name>
        <dbReference type="ChEBI" id="CHEBI:18420"/>
    </cofactor>
</comment>
<dbReference type="eggNOG" id="COG4948">
    <property type="taxonomic scope" value="Bacteria"/>
</dbReference>
<keyword evidence="14" id="KW-1185">Reference proteome</keyword>
<comment type="similarity">
    <text evidence="4">Belongs to the mandelate racemase/muconate lactonizing enzyme family. GlucD subfamily.</text>
</comment>